<dbReference type="Proteomes" id="UP000279994">
    <property type="component" value="Unassembled WGS sequence"/>
</dbReference>
<feature type="compositionally biased region" description="Low complexity" evidence="1">
    <location>
        <begin position="82"/>
        <end position="95"/>
    </location>
</feature>
<feature type="region of interest" description="Disordered" evidence="1">
    <location>
        <begin position="1"/>
        <end position="23"/>
    </location>
</feature>
<name>A0A3N0GR18_9ACTN</name>
<gene>
    <name evidence="2" type="ORF">EFL26_10295</name>
</gene>
<proteinExistence type="predicted"/>
<dbReference type="EMBL" id="RJSF01000038">
    <property type="protein sequence ID" value="RNM14646.1"/>
    <property type="molecule type" value="Genomic_DNA"/>
</dbReference>
<keyword evidence="3" id="KW-1185">Reference proteome</keyword>
<evidence type="ECO:0000313" key="2">
    <source>
        <dbReference type="EMBL" id="RNM14646.1"/>
    </source>
</evidence>
<comment type="caution">
    <text evidence="2">The sequence shown here is derived from an EMBL/GenBank/DDBJ whole genome shotgun (WGS) entry which is preliminary data.</text>
</comment>
<evidence type="ECO:0000256" key="1">
    <source>
        <dbReference type="SAM" id="MobiDB-lite"/>
    </source>
</evidence>
<reference evidence="2 3" key="1">
    <citation type="submission" date="2018-11" db="EMBL/GenBank/DDBJ databases">
        <authorList>
            <person name="Li F."/>
        </authorList>
    </citation>
    <scope>NUCLEOTIDE SEQUENCE [LARGE SCALE GENOMIC DNA]</scope>
    <source>
        <strain evidence="2 3">Gsoil 818</strain>
    </source>
</reference>
<dbReference type="AlphaFoldDB" id="A0A3N0GR18"/>
<evidence type="ECO:0000313" key="3">
    <source>
        <dbReference type="Proteomes" id="UP000279994"/>
    </source>
</evidence>
<accession>A0A3N0GR18</accession>
<organism evidence="2 3">
    <name type="scientific">Nocardioides pocheonensis</name>
    <dbReference type="NCBI Taxonomy" id="661485"/>
    <lineage>
        <taxon>Bacteria</taxon>
        <taxon>Bacillati</taxon>
        <taxon>Actinomycetota</taxon>
        <taxon>Actinomycetes</taxon>
        <taxon>Propionibacteriales</taxon>
        <taxon>Nocardioidaceae</taxon>
        <taxon>Nocardioides</taxon>
    </lineage>
</organism>
<feature type="region of interest" description="Disordered" evidence="1">
    <location>
        <begin position="68"/>
        <end position="95"/>
    </location>
</feature>
<protein>
    <submittedName>
        <fullName evidence="2">Uncharacterized protein</fullName>
    </submittedName>
</protein>
<sequence length="95" mass="9272">MADGGSSAGPAAAASASAVTSPEASEDFLPRFFLRPNPKLGSSRFGSLPGASGSVGMSRILPLAARPGGHPVVGRLAEDPDAGCCSSSSVGSARD</sequence>